<keyword evidence="1" id="KW-0812">Transmembrane</keyword>
<name>A0AAQ3N8W1_VIGMU</name>
<proteinExistence type="predicted"/>
<feature type="non-terminal residue" evidence="2">
    <location>
        <position position="1"/>
    </location>
</feature>
<keyword evidence="1" id="KW-1133">Transmembrane helix</keyword>
<reference evidence="2 3" key="1">
    <citation type="journal article" date="2023" name="Life. Sci Alliance">
        <title>Evolutionary insights into 3D genome organization and epigenetic landscape of Vigna mungo.</title>
        <authorList>
            <person name="Junaid A."/>
            <person name="Singh B."/>
            <person name="Bhatia S."/>
        </authorList>
    </citation>
    <scope>NUCLEOTIDE SEQUENCE [LARGE SCALE GENOMIC DNA]</scope>
    <source>
        <strain evidence="2">Urdbean</strain>
    </source>
</reference>
<dbReference type="EMBL" id="CP144694">
    <property type="protein sequence ID" value="WVZ04303.1"/>
    <property type="molecule type" value="Genomic_DNA"/>
</dbReference>
<protein>
    <submittedName>
        <fullName evidence="2">Uncharacterized protein</fullName>
    </submittedName>
</protein>
<organism evidence="2 3">
    <name type="scientific">Vigna mungo</name>
    <name type="common">Black gram</name>
    <name type="synonym">Phaseolus mungo</name>
    <dbReference type="NCBI Taxonomy" id="3915"/>
    <lineage>
        <taxon>Eukaryota</taxon>
        <taxon>Viridiplantae</taxon>
        <taxon>Streptophyta</taxon>
        <taxon>Embryophyta</taxon>
        <taxon>Tracheophyta</taxon>
        <taxon>Spermatophyta</taxon>
        <taxon>Magnoliopsida</taxon>
        <taxon>eudicotyledons</taxon>
        <taxon>Gunneridae</taxon>
        <taxon>Pentapetalae</taxon>
        <taxon>rosids</taxon>
        <taxon>fabids</taxon>
        <taxon>Fabales</taxon>
        <taxon>Fabaceae</taxon>
        <taxon>Papilionoideae</taxon>
        <taxon>50 kb inversion clade</taxon>
        <taxon>NPAAA clade</taxon>
        <taxon>indigoferoid/millettioid clade</taxon>
        <taxon>Phaseoleae</taxon>
        <taxon>Vigna</taxon>
    </lineage>
</organism>
<keyword evidence="3" id="KW-1185">Reference proteome</keyword>
<gene>
    <name evidence="2" type="ORF">V8G54_025109</name>
</gene>
<evidence type="ECO:0000313" key="2">
    <source>
        <dbReference type="EMBL" id="WVZ04303.1"/>
    </source>
</evidence>
<evidence type="ECO:0000313" key="3">
    <source>
        <dbReference type="Proteomes" id="UP001374535"/>
    </source>
</evidence>
<evidence type="ECO:0000256" key="1">
    <source>
        <dbReference type="SAM" id="Phobius"/>
    </source>
</evidence>
<dbReference type="AlphaFoldDB" id="A0AAQ3N8W1"/>
<accession>A0AAQ3N8W1</accession>
<sequence length="255" mass="27911">MEDGEQVPLLATAAITTVVNVTASPPLLVDPSVGPDLTVVETETENKRYGRDHAVVPAVSSEDLKLKIIKSKTKVPVVGTATLNLVEFAYVVDQKDFDLNIPIIVFGGAVESSPLLSQGETTLVEKDEFLTCNRRHRRSEVSLARSLPLPKRVHQIAINVELFIHHWCSTISILLYPLLLSSLSLLCLSLVSHFWETFVAVVEVSSSSSPSGIEVLEEEVSIRAGRPSLTFFLQRGGFLAVGVVTWWIGLGVKRK</sequence>
<keyword evidence="1" id="KW-0472">Membrane</keyword>
<dbReference type="Proteomes" id="UP001374535">
    <property type="component" value="Chromosome 7"/>
</dbReference>
<feature type="transmembrane region" description="Helical" evidence="1">
    <location>
        <begin position="232"/>
        <end position="252"/>
    </location>
</feature>